<proteinExistence type="predicted"/>
<reference evidence="3" key="1">
    <citation type="journal article" date="2012" name="MBio">
        <title>Comparative genome analysis of Trichophyton rubrum and related dermatophytes reveals candidate genes involved in infection.</title>
        <authorList>
            <person name="Martinez D.A."/>
            <person name="Oliver B.G."/>
            <person name="Graeser Y."/>
            <person name="Goldberg J.M."/>
            <person name="Li W."/>
            <person name="Martinez-Rossi N.M."/>
            <person name="Monod M."/>
            <person name="Shelest E."/>
            <person name="Barton R.C."/>
            <person name="Birch E."/>
            <person name="Brakhage A.A."/>
            <person name="Chen Z."/>
            <person name="Gurr S.J."/>
            <person name="Heiman D."/>
            <person name="Heitman J."/>
            <person name="Kosti I."/>
            <person name="Rossi A."/>
            <person name="Saif S."/>
            <person name="Samalova M."/>
            <person name="Saunders C.W."/>
            <person name="Shea T."/>
            <person name="Summerbell R.C."/>
            <person name="Xu J."/>
            <person name="Young S."/>
            <person name="Zeng Q."/>
            <person name="Birren B.W."/>
            <person name="Cuomo C.A."/>
            <person name="White T.C."/>
        </authorList>
    </citation>
    <scope>NUCLEOTIDE SEQUENCE [LARGE SCALE GENOMIC DNA]</scope>
    <source>
        <strain evidence="3">ATCC MYA-4604 / CBS 118893</strain>
    </source>
</reference>
<evidence type="ECO:0000256" key="1">
    <source>
        <dbReference type="SAM" id="MobiDB-lite"/>
    </source>
</evidence>
<sequence length="247" mass="28009">MADHGLPWLCPIYDDLLTCCSLKFAADRWLYLKHKYCKPKRGEIMSKLAQLVDWKLADKESLRDGMDRLSRYYREYKELSDTDPEGELLVIALYLRGTPKRYDAIKQTVEGIEITRNEVVTRMETTESRLQKNPQEYTSCAKEKKRGKGPKCHGYEEDSKSDQKKGKSDKRKKKDKARNAKEADAEDSGDDGDSNSTAMLVQEKAAKSEAGYLISRAELVESALLSNGGKRSGNWVIDTGNLHCKSV</sequence>
<dbReference type="InParanoid" id="E4V1R1"/>
<dbReference type="RefSeq" id="XP_003170984.1">
    <property type="nucleotide sequence ID" value="XM_003170936.1"/>
</dbReference>
<feature type="compositionally biased region" description="Acidic residues" evidence="1">
    <location>
        <begin position="184"/>
        <end position="193"/>
    </location>
</feature>
<feature type="compositionally biased region" description="Basic and acidic residues" evidence="1">
    <location>
        <begin position="153"/>
        <end position="166"/>
    </location>
</feature>
<dbReference type="EMBL" id="DS989827">
    <property type="protein sequence ID" value="EFR03976.1"/>
    <property type="molecule type" value="Genomic_DNA"/>
</dbReference>
<organism evidence="3">
    <name type="scientific">Arthroderma gypseum (strain ATCC MYA-4604 / CBS 118893)</name>
    <name type="common">Microsporum gypseum</name>
    <dbReference type="NCBI Taxonomy" id="535722"/>
    <lineage>
        <taxon>Eukaryota</taxon>
        <taxon>Fungi</taxon>
        <taxon>Dikarya</taxon>
        <taxon>Ascomycota</taxon>
        <taxon>Pezizomycotina</taxon>
        <taxon>Eurotiomycetes</taxon>
        <taxon>Eurotiomycetidae</taxon>
        <taxon>Onygenales</taxon>
        <taxon>Arthrodermataceae</taxon>
        <taxon>Nannizzia</taxon>
    </lineage>
</organism>
<accession>E4V1R1</accession>
<dbReference type="VEuPathDB" id="FungiDB:MGYG_06979"/>
<protein>
    <submittedName>
        <fullName evidence="2">Uncharacterized protein</fullName>
    </submittedName>
</protein>
<feature type="region of interest" description="Disordered" evidence="1">
    <location>
        <begin position="124"/>
        <end position="196"/>
    </location>
</feature>
<dbReference type="eggNOG" id="ENOG502RPC2">
    <property type="taxonomic scope" value="Eukaryota"/>
</dbReference>
<gene>
    <name evidence="2" type="ORF">MGYG_06979</name>
</gene>
<name>E4V1R1_ARTGP</name>
<evidence type="ECO:0000313" key="3">
    <source>
        <dbReference type="Proteomes" id="UP000002669"/>
    </source>
</evidence>
<dbReference type="Proteomes" id="UP000002669">
    <property type="component" value="Unassembled WGS sequence"/>
</dbReference>
<dbReference type="HOGENOM" id="CLU_1124289_0_0_1"/>
<evidence type="ECO:0000313" key="2">
    <source>
        <dbReference type="EMBL" id="EFR03976.1"/>
    </source>
</evidence>
<dbReference type="GeneID" id="10026227"/>
<dbReference type="AlphaFoldDB" id="E4V1R1"/>
<feature type="compositionally biased region" description="Basic residues" evidence="1">
    <location>
        <begin position="167"/>
        <end position="176"/>
    </location>
</feature>
<keyword evidence="3" id="KW-1185">Reference proteome</keyword>